<feature type="transmembrane region" description="Helical" evidence="9">
    <location>
        <begin position="195"/>
        <end position="216"/>
    </location>
</feature>
<dbReference type="InterPro" id="IPR011527">
    <property type="entry name" value="ABC1_TM_dom"/>
</dbReference>
<dbReference type="InterPro" id="IPR036640">
    <property type="entry name" value="ABC1_TM_sf"/>
</dbReference>
<feature type="transmembrane region" description="Helical" evidence="9">
    <location>
        <begin position="122"/>
        <end position="138"/>
    </location>
</feature>
<keyword evidence="7 9" id="KW-1133">Transmembrane helix</keyword>
<feature type="transmembrane region" description="Helical" evidence="9">
    <location>
        <begin position="222"/>
        <end position="240"/>
    </location>
</feature>
<dbReference type="CDD" id="cd18580">
    <property type="entry name" value="ABC_6TM_ABCC_D2"/>
    <property type="match status" value="1"/>
</dbReference>
<dbReference type="GO" id="GO:0005524">
    <property type="term" value="F:ATP binding"/>
    <property type="evidence" value="ECO:0007669"/>
    <property type="project" value="UniProtKB-KW"/>
</dbReference>
<evidence type="ECO:0000256" key="2">
    <source>
        <dbReference type="ARBA" id="ARBA00022448"/>
    </source>
</evidence>
<feature type="transmembrane region" description="Helical" evidence="9">
    <location>
        <begin position="301"/>
        <end position="325"/>
    </location>
</feature>
<proteinExistence type="predicted"/>
<dbReference type="EMBL" id="CAJZBQ010000042">
    <property type="protein sequence ID" value="CAG9327094.1"/>
    <property type="molecule type" value="Genomic_DNA"/>
</dbReference>
<evidence type="ECO:0000313" key="13">
    <source>
        <dbReference type="Proteomes" id="UP001162131"/>
    </source>
</evidence>
<feature type="domain" description="ABC transporter" evidence="10">
    <location>
        <begin position="965"/>
        <end position="1193"/>
    </location>
</feature>
<dbReference type="Pfam" id="PF00005">
    <property type="entry name" value="ABC_tran"/>
    <property type="match status" value="2"/>
</dbReference>
<comment type="caution">
    <text evidence="12">The sequence shown here is derived from an EMBL/GenBank/DDBJ whole genome shotgun (WGS) entry which is preliminary data.</text>
</comment>
<sequence length="1195" mass="134951">MELQPLNQPEPIPYAYFSTPHKAPSVFSRAYFTWVKPVLLIGKKAEASIDDAYPLPDSISIEKENLTYFLERYKLFWALILSNWKLLLFSMFIGNLSSLFNFSAPLFIKVLISYLQSDDKPIMTGIFIIIAFLVVAGLDQSVKGWHIFNDKVIEIKVKNSLCNVIYAKVLKAAKLPEGLGVNILEIDTAKICWGFFKLSLIIASPLQMMVSIYLIHLQVGEATYSAIVSLILCIGIGYLASENIKKYSESIMTLKDKRLEASSQLIANIKMIKAYTWEKFFKNTIRNIRISELSHLKKFHLLNAALSFIFSATPCITAAVVFVYFTQVMGESLTPEKTFVTLTTLIVLQESLHQFPCLITDLTLCIVSIRRVQKFLDINDLKEIPKGDKINLDNCSFGYGDKILLKNVNLEIKPGEFIAVIGPVGSGKSSFLNSLIGELELLSGNAEVSRKIAYSPSLESWLQNDSLRNNILFGEPYNEKWYFQVLEACSLMQDINSFPNKDLTEIGERGINLSGGQKARICLARAAYADKEIYLLDDPLSSVDTFIANHIMKKCFLSLLSNKTRIMVTHNLSTLKEVDRVIVLENGKISQISKPELLEIPRDLIETHEPEIQPLSSPTSKLIENEEKFSGKIDKQLYFDYFKFSGGFSMLILSILCMAIWVITRISGDIILKEWSNDSKETSLYLVLYLSLSFGGELFIFLKTMFLYYFLAIRASENIHRSLVNKLLKAPVNLFYDVTPSGRIINRLSKDIASIDEKVPYCFAWVISSLFRVICGIIMIMIYFPLLLVLLPALIWVYFKLKNIYLAAARELTRLEAISRSPILNHFSETLSGGKIIRIFQKSEKFHKKNADLLDINGRLLYSLASIEGWLDVVLGLLGSFFIFILLIAIIILRNEIPIGIVGLTLAYAFTLPANIEYFVFDVAESENSIISVERIKQYMAIPYELPKNLPIDEHLRYWPENPSIEFRKVYMKYRLNTPIILKDLSFKIKAGNRVGFVGRTGSGKSSIFLALLRIVELEKGLITIGNVDISQIGLKKLRSAITLVPQDPLVFSGSLKENLDPPGVRSEQEIKIALDTVNLSAFSIDHQLQSNGSNLSAGEKQLLSIGRAMLAHTKIILFDEATAGIDYNTDLYIQNLIRKKFDSCTILTIAHRLGTVLENDVIIVMQEGIVAEMGAPKELLSRDSLFRRMKDRVN</sequence>
<evidence type="ECO:0000256" key="5">
    <source>
        <dbReference type="ARBA" id="ARBA00022741"/>
    </source>
</evidence>
<gene>
    <name evidence="12" type="ORF">BSTOLATCC_MIC43091</name>
</gene>
<dbReference type="Pfam" id="PF00664">
    <property type="entry name" value="ABC_membrane"/>
    <property type="match status" value="2"/>
</dbReference>
<evidence type="ECO:0000259" key="10">
    <source>
        <dbReference type="PROSITE" id="PS50893"/>
    </source>
</evidence>
<keyword evidence="4" id="KW-0677">Repeat</keyword>
<dbReference type="PROSITE" id="PS50893">
    <property type="entry name" value="ABC_TRANSPORTER_2"/>
    <property type="match status" value="2"/>
</dbReference>
<dbReference type="SMART" id="SM00382">
    <property type="entry name" value="AAA"/>
    <property type="match status" value="2"/>
</dbReference>
<dbReference type="InterPro" id="IPR044746">
    <property type="entry name" value="ABCC_6TM_D1"/>
</dbReference>
<dbReference type="InterPro" id="IPR027417">
    <property type="entry name" value="P-loop_NTPase"/>
</dbReference>
<dbReference type="InterPro" id="IPR003593">
    <property type="entry name" value="AAA+_ATPase"/>
</dbReference>
<dbReference type="FunFam" id="3.40.50.300:FF:000838">
    <property type="entry name" value="ABC multidrug transporter (Eurofung)"/>
    <property type="match status" value="1"/>
</dbReference>
<evidence type="ECO:0000256" key="9">
    <source>
        <dbReference type="SAM" id="Phobius"/>
    </source>
</evidence>
<accession>A0AAU9JPQ4</accession>
<name>A0AAU9JPQ4_9CILI</name>
<dbReference type="Gene3D" id="3.40.50.300">
    <property type="entry name" value="P-loop containing nucleotide triphosphate hydrolases"/>
    <property type="match status" value="2"/>
</dbReference>
<dbReference type="PANTHER" id="PTHR24223:SF415">
    <property type="entry name" value="FI20190P1"/>
    <property type="match status" value="1"/>
</dbReference>
<dbReference type="CDD" id="cd18579">
    <property type="entry name" value="ABC_6TM_ABCC_D1"/>
    <property type="match status" value="1"/>
</dbReference>
<reference evidence="12" key="1">
    <citation type="submission" date="2021-09" db="EMBL/GenBank/DDBJ databases">
        <authorList>
            <consortium name="AG Swart"/>
            <person name="Singh M."/>
            <person name="Singh A."/>
            <person name="Seah K."/>
            <person name="Emmerich C."/>
        </authorList>
    </citation>
    <scope>NUCLEOTIDE SEQUENCE</scope>
    <source>
        <strain evidence="12">ATCC30299</strain>
    </source>
</reference>
<protein>
    <submittedName>
        <fullName evidence="12">Uncharacterized protein</fullName>
    </submittedName>
</protein>
<organism evidence="12 13">
    <name type="scientific">Blepharisma stoltei</name>
    <dbReference type="NCBI Taxonomy" id="1481888"/>
    <lineage>
        <taxon>Eukaryota</taxon>
        <taxon>Sar</taxon>
        <taxon>Alveolata</taxon>
        <taxon>Ciliophora</taxon>
        <taxon>Postciliodesmatophora</taxon>
        <taxon>Heterotrichea</taxon>
        <taxon>Heterotrichida</taxon>
        <taxon>Blepharismidae</taxon>
        <taxon>Blepharisma</taxon>
    </lineage>
</organism>
<dbReference type="FunFam" id="1.20.1560.10:FF:000013">
    <property type="entry name" value="ABC transporter C family member 2"/>
    <property type="match status" value="1"/>
</dbReference>
<evidence type="ECO:0000256" key="3">
    <source>
        <dbReference type="ARBA" id="ARBA00022692"/>
    </source>
</evidence>
<feature type="domain" description="ABC transmembrane type-1" evidence="11">
    <location>
        <begin position="96"/>
        <end position="364"/>
    </location>
</feature>
<feature type="transmembrane region" description="Helical" evidence="9">
    <location>
        <begin position="75"/>
        <end position="102"/>
    </location>
</feature>
<evidence type="ECO:0000256" key="4">
    <source>
        <dbReference type="ARBA" id="ARBA00022737"/>
    </source>
</evidence>
<dbReference type="CDD" id="cd03244">
    <property type="entry name" value="ABCC_MRP_domain2"/>
    <property type="match status" value="1"/>
</dbReference>
<dbReference type="SUPFAM" id="SSF52540">
    <property type="entry name" value="P-loop containing nucleoside triphosphate hydrolases"/>
    <property type="match status" value="2"/>
</dbReference>
<evidence type="ECO:0000256" key="7">
    <source>
        <dbReference type="ARBA" id="ARBA00022989"/>
    </source>
</evidence>
<keyword evidence="2" id="KW-0813">Transport</keyword>
<keyword evidence="5" id="KW-0547">Nucleotide-binding</keyword>
<evidence type="ECO:0000256" key="8">
    <source>
        <dbReference type="ARBA" id="ARBA00023136"/>
    </source>
</evidence>
<dbReference type="GO" id="GO:0016887">
    <property type="term" value="F:ATP hydrolysis activity"/>
    <property type="evidence" value="ECO:0007669"/>
    <property type="project" value="InterPro"/>
</dbReference>
<dbReference type="CDD" id="cd03250">
    <property type="entry name" value="ABCC_MRP_domain1"/>
    <property type="match status" value="1"/>
</dbReference>
<dbReference type="InterPro" id="IPR050173">
    <property type="entry name" value="ABC_transporter_C-like"/>
</dbReference>
<feature type="transmembrane region" description="Helical" evidence="9">
    <location>
        <begin position="900"/>
        <end position="921"/>
    </location>
</feature>
<feature type="transmembrane region" description="Helical" evidence="9">
    <location>
        <begin position="641"/>
        <end position="664"/>
    </location>
</feature>
<dbReference type="GO" id="GO:0140359">
    <property type="term" value="F:ABC-type transporter activity"/>
    <property type="evidence" value="ECO:0007669"/>
    <property type="project" value="InterPro"/>
</dbReference>
<dbReference type="InterPro" id="IPR003439">
    <property type="entry name" value="ABC_transporter-like_ATP-bd"/>
</dbReference>
<feature type="transmembrane region" description="Helical" evidence="9">
    <location>
        <begin position="870"/>
        <end position="893"/>
    </location>
</feature>
<keyword evidence="3 9" id="KW-0812">Transmembrane</keyword>
<evidence type="ECO:0000256" key="6">
    <source>
        <dbReference type="ARBA" id="ARBA00022840"/>
    </source>
</evidence>
<dbReference type="SUPFAM" id="SSF90123">
    <property type="entry name" value="ABC transporter transmembrane region"/>
    <property type="match status" value="2"/>
</dbReference>
<dbReference type="InterPro" id="IPR044726">
    <property type="entry name" value="ABCC_6TM_D2"/>
</dbReference>
<feature type="transmembrane region" description="Helical" evidence="9">
    <location>
        <begin position="773"/>
        <end position="799"/>
    </location>
</feature>
<dbReference type="PROSITE" id="PS50929">
    <property type="entry name" value="ABC_TM1F"/>
    <property type="match status" value="2"/>
</dbReference>
<feature type="domain" description="ABC transporter" evidence="10">
    <location>
        <begin position="390"/>
        <end position="611"/>
    </location>
</feature>
<dbReference type="PROSITE" id="PS00211">
    <property type="entry name" value="ABC_TRANSPORTER_1"/>
    <property type="match status" value="2"/>
</dbReference>
<dbReference type="AlphaFoldDB" id="A0AAU9JPQ4"/>
<dbReference type="GO" id="GO:0016020">
    <property type="term" value="C:membrane"/>
    <property type="evidence" value="ECO:0007669"/>
    <property type="project" value="UniProtKB-SubCell"/>
</dbReference>
<dbReference type="PANTHER" id="PTHR24223">
    <property type="entry name" value="ATP-BINDING CASSETTE SUB-FAMILY C"/>
    <property type="match status" value="1"/>
</dbReference>
<evidence type="ECO:0000256" key="1">
    <source>
        <dbReference type="ARBA" id="ARBA00004141"/>
    </source>
</evidence>
<dbReference type="FunFam" id="3.40.50.300:FF:000997">
    <property type="entry name" value="Multidrug resistance-associated protein 1"/>
    <property type="match status" value="1"/>
</dbReference>
<evidence type="ECO:0000313" key="12">
    <source>
        <dbReference type="EMBL" id="CAG9327094.1"/>
    </source>
</evidence>
<feature type="transmembrane region" description="Helical" evidence="9">
    <location>
        <begin position="684"/>
        <end position="711"/>
    </location>
</feature>
<dbReference type="Gene3D" id="1.20.1560.10">
    <property type="entry name" value="ABC transporter type 1, transmembrane domain"/>
    <property type="match status" value="2"/>
</dbReference>
<keyword evidence="13" id="KW-1185">Reference proteome</keyword>
<dbReference type="InterPro" id="IPR017871">
    <property type="entry name" value="ABC_transporter-like_CS"/>
</dbReference>
<comment type="subcellular location">
    <subcellularLocation>
        <location evidence="1">Membrane</location>
        <topology evidence="1">Multi-pass membrane protein</topology>
    </subcellularLocation>
</comment>
<keyword evidence="8 9" id="KW-0472">Membrane</keyword>
<keyword evidence="6" id="KW-0067">ATP-binding</keyword>
<feature type="transmembrane region" description="Helical" evidence="9">
    <location>
        <begin position="352"/>
        <end position="369"/>
    </location>
</feature>
<dbReference type="Proteomes" id="UP001162131">
    <property type="component" value="Unassembled WGS sequence"/>
</dbReference>
<evidence type="ECO:0000259" key="11">
    <source>
        <dbReference type="PROSITE" id="PS50929"/>
    </source>
</evidence>
<feature type="domain" description="ABC transmembrane type-1" evidence="11">
    <location>
        <begin position="652"/>
        <end position="928"/>
    </location>
</feature>